<dbReference type="InterPro" id="IPR005829">
    <property type="entry name" value="Sugar_transporter_CS"/>
</dbReference>
<feature type="domain" description="Major facilitator superfamily (MFS) profile" evidence="7">
    <location>
        <begin position="29"/>
        <end position="445"/>
    </location>
</feature>
<dbReference type="Pfam" id="PF07690">
    <property type="entry name" value="MFS_1"/>
    <property type="match status" value="2"/>
</dbReference>
<evidence type="ECO:0000313" key="9">
    <source>
        <dbReference type="Proteomes" id="UP000037084"/>
    </source>
</evidence>
<feature type="transmembrane region" description="Helical" evidence="6">
    <location>
        <begin position="391"/>
        <end position="415"/>
    </location>
</feature>
<feature type="compositionally biased region" description="Basic residues" evidence="5">
    <location>
        <begin position="221"/>
        <end position="235"/>
    </location>
</feature>
<evidence type="ECO:0000256" key="5">
    <source>
        <dbReference type="SAM" id="MobiDB-lite"/>
    </source>
</evidence>
<evidence type="ECO:0000256" key="2">
    <source>
        <dbReference type="ARBA" id="ARBA00022692"/>
    </source>
</evidence>
<evidence type="ECO:0000256" key="1">
    <source>
        <dbReference type="ARBA" id="ARBA00004651"/>
    </source>
</evidence>
<dbReference type="Proteomes" id="UP000037084">
    <property type="component" value="Unassembled WGS sequence"/>
</dbReference>
<proteinExistence type="predicted"/>
<dbReference type="PROSITE" id="PS50850">
    <property type="entry name" value="MFS"/>
    <property type="match status" value="1"/>
</dbReference>
<keyword evidence="2 6" id="KW-0812">Transmembrane</keyword>
<dbReference type="AlphaFoldDB" id="A0A0L8MGE1"/>
<reference evidence="9" key="1">
    <citation type="submission" date="2015-07" db="EMBL/GenBank/DDBJ databases">
        <authorList>
            <consortium name="Consortium for Microbial Forensics and Genomics (microFORGE)"/>
            <person name="Knight B.M."/>
            <person name="Roberts D.P."/>
            <person name="Lin D."/>
            <person name="Hari K."/>
            <person name="Fletcher J."/>
            <person name="Melcher U."/>
            <person name="Blagden T."/>
            <person name="Winegar R.A."/>
        </authorList>
    </citation>
    <scope>NUCLEOTIDE SEQUENCE [LARGE SCALE GENOMIC DNA]</scope>
    <source>
        <strain evidence="9">NRRL B-1447</strain>
    </source>
</reference>
<dbReference type="InterPro" id="IPR011701">
    <property type="entry name" value="MFS"/>
</dbReference>
<comment type="subcellular location">
    <subcellularLocation>
        <location evidence="1">Cell membrane</location>
        <topology evidence="1">Multi-pass membrane protein</topology>
    </subcellularLocation>
</comment>
<evidence type="ECO:0000256" key="3">
    <source>
        <dbReference type="ARBA" id="ARBA00022989"/>
    </source>
</evidence>
<evidence type="ECO:0000256" key="4">
    <source>
        <dbReference type="ARBA" id="ARBA00023136"/>
    </source>
</evidence>
<dbReference type="OrthoDB" id="9803985at2"/>
<feature type="transmembrane region" description="Helical" evidence="6">
    <location>
        <begin position="302"/>
        <end position="323"/>
    </location>
</feature>
<keyword evidence="3 6" id="KW-1133">Transmembrane helix</keyword>
<dbReference type="PATRIC" id="fig|1961.12.peg.4457"/>
<evidence type="ECO:0000259" key="7">
    <source>
        <dbReference type="PROSITE" id="PS50850"/>
    </source>
</evidence>
<feature type="transmembrane region" description="Helical" evidence="6">
    <location>
        <begin position="330"/>
        <end position="349"/>
    </location>
</feature>
<dbReference type="InterPro" id="IPR036259">
    <property type="entry name" value="MFS_trans_sf"/>
</dbReference>
<accession>A0A0L8MGE1</accession>
<evidence type="ECO:0000313" key="8">
    <source>
        <dbReference type="EMBL" id="KOG49394.1"/>
    </source>
</evidence>
<feature type="region of interest" description="Disordered" evidence="5">
    <location>
        <begin position="213"/>
        <end position="248"/>
    </location>
</feature>
<feature type="transmembrane region" description="Helical" evidence="6">
    <location>
        <begin position="355"/>
        <end position="379"/>
    </location>
</feature>
<feature type="transmembrane region" description="Helical" evidence="6">
    <location>
        <begin position="164"/>
        <end position="182"/>
    </location>
</feature>
<feature type="transmembrane region" description="Helical" evidence="6">
    <location>
        <begin position="51"/>
        <end position="69"/>
    </location>
</feature>
<dbReference type="Gene3D" id="1.20.1250.20">
    <property type="entry name" value="MFS general substrate transporter like domains"/>
    <property type="match status" value="1"/>
</dbReference>
<dbReference type="GO" id="GO:0005886">
    <property type="term" value="C:plasma membrane"/>
    <property type="evidence" value="ECO:0007669"/>
    <property type="project" value="UniProtKB-SubCell"/>
</dbReference>
<dbReference type="PANTHER" id="PTHR23518">
    <property type="entry name" value="C-METHYLTRANSFERASE"/>
    <property type="match status" value="1"/>
</dbReference>
<sequence>MYLADRSAPAGAEPAPDRGSVRAAAVAPTVLALGTVSLITDISSEMVTAVLPLYLIAGLGLSPLGFGALDGVYNGVSALVQLTGGHLADRVRNHKLIAGLGYGLSALCKPLLLFAHSLGPISVILTLERTGKGLRTAPRDALISLSTPPELQGRAFGVHRAMDTTGALLGPLAAFLILSVAVDGYDAVFGVSACVAALGVVVLMLFVPSGDGDPRPGPRTRPLRTRPPRSPRPPRQRTSDDSAAAAERPAPVRLRDALGLLRLPRLRNLAVCAVLLGLTTVSDAFVYLLLQRRTGIGDQWFPLLPLGTAAVFLLLAVPAGALADRIGRRTVFLTGHALLLAGYALLLWAPDLPALPYLVLALHGMFYAATDGVLPAAVAATVPAELRATGLALVGTGQALARFGCSLAFGAAWTLWGTGPALAAAAAGLLCCAAVAGFVLRPAAPALPPSLPDPNRTGSP</sequence>
<dbReference type="CDD" id="cd17370">
    <property type="entry name" value="MFS_MJ1317_like"/>
    <property type="match status" value="1"/>
</dbReference>
<organism evidence="8 9">
    <name type="scientific">Streptomyces virginiae</name>
    <name type="common">Streptomyces cinnamonensis</name>
    <dbReference type="NCBI Taxonomy" id="1961"/>
    <lineage>
        <taxon>Bacteria</taxon>
        <taxon>Bacillati</taxon>
        <taxon>Actinomycetota</taxon>
        <taxon>Actinomycetes</taxon>
        <taxon>Kitasatosporales</taxon>
        <taxon>Streptomycetaceae</taxon>
        <taxon>Streptomyces</taxon>
    </lineage>
</organism>
<feature type="transmembrane region" description="Helical" evidence="6">
    <location>
        <begin position="421"/>
        <end position="440"/>
    </location>
</feature>
<dbReference type="PROSITE" id="PS00216">
    <property type="entry name" value="SUGAR_TRANSPORT_1"/>
    <property type="match status" value="1"/>
</dbReference>
<name>A0A0L8MGE1_STRVG</name>
<feature type="transmembrane region" description="Helical" evidence="6">
    <location>
        <begin position="20"/>
        <end position="39"/>
    </location>
</feature>
<dbReference type="SUPFAM" id="SSF103473">
    <property type="entry name" value="MFS general substrate transporter"/>
    <property type="match status" value="1"/>
</dbReference>
<gene>
    <name evidence="8" type="ORF">ADK75_19665</name>
</gene>
<feature type="transmembrane region" description="Helical" evidence="6">
    <location>
        <begin position="188"/>
        <end position="207"/>
    </location>
</feature>
<keyword evidence="4 6" id="KW-0472">Membrane</keyword>
<dbReference type="GO" id="GO:0022857">
    <property type="term" value="F:transmembrane transporter activity"/>
    <property type="evidence" value="ECO:0007669"/>
    <property type="project" value="InterPro"/>
</dbReference>
<feature type="transmembrane region" description="Helical" evidence="6">
    <location>
        <begin position="269"/>
        <end position="290"/>
    </location>
</feature>
<dbReference type="RefSeq" id="WP_053172640.1">
    <property type="nucleotide sequence ID" value="NZ_LGUV01000256.1"/>
</dbReference>
<comment type="caution">
    <text evidence="8">The sequence shown here is derived from an EMBL/GenBank/DDBJ whole genome shotgun (WGS) entry which is preliminary data.</text>
</comment>
<dbReference type="EMBL" id="LGUV01000256">
    <property type="protein sequence ID" value="KOG49394.1"/>
    <property type="molecule type" value="Genomic_DNA"/>
</dbReference>
<dbReference type="PANTHER" id="PTHR23518:SF2">
    <property type="entry name" value="MAJOR FACILITATOR SUPERFAMILY TRANSPORTER"/>
    <property type="match status" value="1"/>
</dbReference>
<protein>
    <submittedName>
        <fullName evidence="8">MFS transporter</fullName>
    </submittedName>
</protein>
<evidence type="ECO:0000256" key="6">
    <source>
        <dbReference type="SAM" id="Phobius"/>
    </source>
</evidence>
<dbReference type="InterPro" id="IPR020846">
    <property type="entry name" value="MFS_dom"/>
</dbReference>